<evidence type="ECO:0000313" key="1">
    <source>
        <dbReference type="EMBL" id="OCT63014.1"/>
    </source>
</evidence>
<organism evidence="1 2">
    <name type="scientific">Xenopus laevis</name>
    <name type="common">African clawed frog</name>
    <dbReference type="NCBI Taxonomy" id="8355"/>
    <lineage>
        <taxon>Eukaryota</taxon>
        <taxon>Metazoa</taxon>
        <taxon>Chordata</taxon>
        <taxon>Craniata</taxon>
        <taxon>Vertebrata</taxon>
        <taxon>Euteleostomi</taxon>
        <taxon>Amphibia</taxon>
        <taxon>Batrachia</taxon>
        <taxon>Anura</taxon>
        <taxon>Pipoidea</taxon>
        <taxon>Pipidae</taxon>
        <taxon>Xenopodinae</taxon>
        <taxon>Xenopus</taxon>
        <taxon>Xenopus</taxon>
    </lineage>
</organism>
<name>A0A974BXY6_XENLA</name>
<evidence type="ECO:0000313" key="2">
    <source>
        <dbReference type="Proteomes" id="UP000694892"/>
    </source>
</evidence>
<sequence>MTSPPSMTVCCIKSYFWSACILPCPITWTWSLFNPFSSLLWTFACQFALTALCAPGEVHKQVHYITLLGTSGYSDC</sequence>
<dbReference type="Proteomes" id="UP000694892">
    <property type="component" value="Chromosome 9_10L"/>
</dbReference>
<dbReference type="AlphaFoldDB" id="A0A974BXY6"/>
<reference evidence="2" key="1">
    <citation type="journal article" date="2016" name="Nature">
        <title>Genome evolution in the allotetraploid frog Xenopus laevis.</title>
        <authorList>
            <person name="Session A.M."/>
            <person name="Uno Y."/>
            <person name="Kwon T."/>
            <person name="Chapman J.A."/>
            <person name="Toyoda A."/>
            <person name="Takahashi S."/>
            <person name="Fukui A."/>
            <person name="Hikosaka A."/>
            <person name="Suzuki A."/>
            <person name="Kondo M."/>
            <person name="van Heeringen S.J."/>
            <person name="Quigley I."/>
            <person name="Heinz S."/>
            <person name="Ogino H."/>
            <person name="Ochi H."/>
            <person name="Hellsten U."/>
            <person name="Lyons J.B."/>
            <person name="Simakov O."/>
            <person name="Putnam N."/>
            <person name="Stites J."/>
            <person name="Kuroki Y."/>
            <person name="Tanaka T."/>
            <person name="Michiue T."/>
            <person name="Watanabe M."/>
            <person name="Bogdanovic O."/>
            <person name="Lister R."/>
            <person name="Georgiou G."/>
            <person name="Paranjpe S.S."/>
            <person name="van Kruijsbergen I."/>
            <person name="Shu S."/>
            <person name="Carlson J."/>
            <person name="Kinoshita T."/>
            <person name="Ohta Y."/>
            <person name="Mawaribuchi S."/>
            <person name="Jenkins J."/>
            <person name="Grimwood J."/>
            <person name="Schmutz J."/>
            <person name="Mitros T."/>
            <person name="Mozaffari S.V."/>
            <person name="Suzuki Y."/>
            <person name="Haramoto Y."/>
            <person name="Yamamoto T.S."/>
            <person name="Takagi C."/>
            <person name="Heald R."/>
            <person name="Miller K."/>
            <person name="Haudenschild C."/>
            <person name="Kitzman J."/>
            <person name="Nakayama T."/>
            <person name="Izutsu Y."/>
            <person name="Robert J."/>
            <person name="Fortriede J."/>
            <person name="Burns K."/>
            <person name="Lotay V."/>
            <person name="Karimi K."/>
            <person name="Yasuoka Y."/>
            <person name="Dichmann D.S."/>
            <person name="Flajnik M.F."/>
            <person name="Houston D.W."/>
            <person name="Shendure J."/>
            <person name="DuPasquier L."/>
            <person name="Vize P.D."/>
            <person name="Zorn A.M."/>
            <person name="Ito M."/>
            <person name="Marcotte E.M."/>
            <person name="Wallingford J.B."/>
            <person name="Ito Y."/>
            <person name="Asashima M."/>
            <person name="Ueno N."/>
            <person name="Matsuda Y."/>
            <person name="Veenstra G.J."/>
            <person name="Fujiyama A."/>
            <person name="Harland R.M."/>
            <person name="Taira M."/>
            <person name="Rokhsar D.S."/>
        </authorList>
    </citation>
    <scope>NUCLEOTIDE SEQUENCE [LARGE SCALE GENOMIC DNA]</scope>
    <source>
        <strain evidence="2">J</strain>
    </source>
</reference>
<accession>A0A974BXY6</accession>
<dbReference type="EMBL" id="CM004482">
    <property type="protein sequence ID" value="OCT63014.1"/>
    <property type="molecule type" value="Genomic_DNA"/>
</dbReference>
<protein>
    <submittedName>
        <fullName evidence="1">Uncharacterized protein</fullName>
    </submittedName>
</protein>
<gene>
    <name evidence="1" type="ORF">XELAEV_18044108mg</name>
</gene>
<proteinExistence type="predicted"/>